<dbReference type="EMBL" id="CP017563">
    <property type="protein sequence ID" value="APA90101.1"/>
    <property type="molecule type" value="Genomic_DNA"/>
</dbReference>
<reference evidence="1" key="1">
    <citation type="submission" date="2016-09" db="EMBL/GenBank/DDBJ databases">
        <title>The Complete Genome of Burkholderia sprentiae wsm5005.</title>
        <authorList>
            <person name="De Meyer S."/>
            <person name="Wang P."/>
            <person name="Terpolilli J."/>
        </authorList>
    </citation>
    <scope>NUCLEOTIDE SEQUENCE [LARGE SCALE GENOMIC DNA]</scope>
    <source>
        <strain evidence="1">WSM5005</strain>
        <plasmid evidence="1">pl1WSM5005</plasmid>
    </source>
</reference>
<keyword evidence="1" id="KW-0614">Plasmid</keyword>
<dbReference type="AlphaFoldDB" id="A0A1I9YT72"/>
<organism evidence="1">
    <name type="scientific">Paraburkholderia sprentiae WSM5005</name>
    <dbReference type="NCBI Taxonomy" id="754502"/>
    <lineage>
        <taxon>Bacteria</taxon>
        <taxon>Pseudomonadati</taxon>
        <taxon>Pseudomonadota</taxon>
        <taxon>Betaproteobacteria</taxon>
        <taxon>Burkholderiales</taxon>
        <taxon>Burkholderiaceae</taxon>
        <taxon>Paraburkholderia</taxon>
    </lineage>
</organism>
<sequence>MCYQKSVQLLENLLEAVPHEPNERGHTAMDDFEHFCANTGCTEELIGRQAFAWVKLGFIDAKTTASC</sequence>
<dbReference type="RefSeq" id="WP_027194533.1">
    <property type="nucleotide sequence ID" value="NZ_CP017563.2"/>
</dbReference>
<dbReference type="OrthoDB" id="9108690at2"/>
<proteinExistence type="predicted"/>
<geneLocation type="plasmid" evidence="1">
    <name>pl1WSM5005</name>
</geneLocation>
<protein>
    <submittedName>
        <fullName evidence="1">Uncharacterized protein</fullName>
    </submittedName>
</protein>
<evidence type="ECO:0000313" key="1">
    <source>
        <dbReference type="EMBL" id="APA90101.1"/>
    </source>
</evidence>
<gene>
    <name evidence="1" type="ORF">BJG93_32330</name>
</gene>
<name>A0A1I9YT72_9BURK</name>
<accession>A0A1I9YT72</accession>
<dbReference type="KEGG" id="pspw:BJG93_28215"/>